<evidence type="ECO:0000313" key="1">
    <source>
        <dbReference type="EMBL" id="KHG30588.1"/>
    </source>
</evidence>
<sequence>MDYPSGLNPYCNTCKISLHISMKIYPSNSLCQPHPRHFSHVIIKYACIKIIKNLF</sequence>
<accession>A0A0B0PVT4</accession>
<dbReference type="EMBL" id="KN458353">
    <property type="protein sequence ID" value="KHG30588.1"/>
    <property type="molecule type" value="Genomic_DNA"/>
</dbReference>
<gene>
    <name evidence="1" type="ORF">F383_12455</name>
</gene>
<reference evidence="2" key="1">
    <citation type="submission" date="2014-09" db="EMBL/GenBank/DDBJ databases">
        <authorList>
            <person name="Mudge J."/>
            <person name="Ramaraj T."/>
            <person name="Lindquist I.E."/>
            <person name="Bharti A.K."/>
            <person name="Sundararajan A."/>
            <person name="Cameron C.T."/>
            <person name="Woodward J.E."/>
            <person name="May G.D."/>
            <person name="Brubaker C."/>
            <person name="Broadhvest J."/>
            <person name="Wilkins T.A."/>
        </authorList>
    </citation>
    <scope>NUCLEOTIDE SEQUENCE</scope>
    <source>
        <strain evidence="2">cv. AKA8401</strain>
    </source>
</reference>
<organism evidence="1 2">
    <name type="scientific">Gossypium arboreum</name>
    <name type="common">Tree cotton</name>
    <name type="synonym">Gossypium nanking</name>
    <dbReference type="NCBI Taxonomy" id="29729"/>
    <lineage>
        <taxon>Eukaryota</taxon>
        <taxon>Viridiplantae</taxon>
        <taxon>Streptophyta</taxon>
        <taxon>Embryophyta</taxon>
        <taxon>Tracheophyta</taxon>
        <taxon>Spermatophyta</taxon>
        <taxon>Magnoliopsida</taxon>
        <taxon>eudicotyledons</taxon>
        <taxon>Gunneridae</taxon>
        <taxon>Pentapetalae</taxon>
        <taxon>rosids</taxon>
        <taxon>malvids</taxon>
        <taxon>Malvales</taxon>
        <taxon>Malvaceae</taxon>
        <taxon>Malvoideae</taxon>
        <taxon>Gossypium</taxon>
    </lineage>
</organism>
<protein>
    <submittedName>
        <fullName evidence="1">Uncharacterized protein</fullName>
    </submittedName>
</protein>
<proteinExistence type="predicted"/>
<dbReference type="AlphaFoldDB" id="A0A0B0PVT4"/>
<dbReference type="Proteomes" id="UP000032142">
    <property type="component" value="Unassembled WGS sequence"/>
</dbReference>
<keyword evidence="2" id="KW-1185">Reference proteome</keyword>
<name>A0A0B0PVT4_GOSAR</name>
<evidence type="ECO:0000313" key="2">
    <source>
        <dbReference type="Proteomes" id="UP000032142"/>
    </source>
</evidence>